<dbReference type="AlphaFoldDB" id="A0A811U6H3"/>
<evidence type="ECO:0000313" key="2">
    <source>
        <dbReference type="Proteomes" id="UP000606786"/>
    </source>
</evidence>
<comment type="caution">
    <text evidence="1">The sequence shown here is derived from an EMBL/GenBank/DDBJ whole genome shotgun (WGS) entry which is preliminary data.</text>
</comment>
<gene>
    <name evidence="1" type="ORF">CCAP1982_LOCUS1814</name>
</gene>
<organism evidence="1 2">
    <name type="scientific">Ceratitis capitata</name>
    <name type="common">Mediterranean fruit fly</name>
    <name type="synonym">Tephritis capitata</name>
    <dbReference type="NCBI Taxonomy" id="7213"/>
    <lineage>
        <taxon>Eukaryota</taxon>
        <taxon>Metazoa</taxon>
        <taxon>Ecdysozoa</taxon>
        <taxon>Arthropoda</taxon>
        <taxon>Hexapoda</taxon>
        <taxon>Insecta</taxon>
        <taxon>Pterygota</taxon>
        <taxon>Neoptera</taxon>
        <taxon>Endopterygota</taxon>
        <taxon>Diptera</taxon>
        <taxon>Brachycera</taxon>
        <taxon>Muscomorpha</taxon>
        <taxon>Tephritoidea</taxon>
        <taxon>Tephritidae</taxon>
        <taxon>Ceratitis</taxon>
        <taxon>Ceratitis</taxon>
    </lineage>
</organism>
<proteinExistence type="predicted"/>
<dbReference type="OrthoDB" id="6575879at2759"/>
<evidence type="ECO:0000313" key="1">
    <source>
        <dbReference type="EMBL" id="CAD6992983.1"/>
    </source>
</evidence>
<keyword evidence="2" id="KW-1185">Reference proteome</keyword>
<name>A0A811U6H3_CERCA</name>
<protein>
    <submittedName>
        <fullName evidence="1">(Mediterranean fruit fly) hypothetical protein</fullName>
    </submittedName>
</protein>
<sequence length="93" mass="11055">MSTIHLRELDPTLRELARKNCKEDADTVVEQILTIQEWIKNWRRTKKRIDDYYSLKSAFPMCWVNELTDELLEFYRSGIHIIPNKPIAPVDPP</sequence>
<accession>A0A811U6H3</accession>
<dbReference type="EMBL" id="CAJHJT010000001">
    <property type="protein sequence ID" value="CAD6992983.1"/>
    <property type="molecule type" value="Genomic_DNA"/>
</dbReference>
<reference evidence="1" key="1">
    <citation type="submission" date="2020-11" db="EMBL/GenBank/DDBJ databases">
        <authorList>
            <person name="Whitehead M."/>
        </authorList>
    </citation>
    <scope>NUCLEOTIDE SEQUENCE</scope>
    <source>
        <strain evidence="1">EGII</strain>
    </source>
</reference>
<dbReference type="Proteomes" id="UP000606786">
    <property type="component" value="Unassembled WGS sequence"/>
</dbReference>